<dbReference type="SUPFAM" id="SSF55874">
    <property type="entry name" value="ATPase domain of HSP90 chaperone/DNA topoisomerase II/histidine kinase"/>
    <property type="match status" value="1"/>
</dbReference>
<dbReference type="PANTHER" id="PTHR34220:SF7">
    <property type="entry name" value="SENSOR HISTIDINE KINASE YPDA"/>
    <property type="match status" value="1"/>
</dbReference>
<dbReference type="InterPro" id="IPR003660">
    <property type="entry name" value="HAMP_dom"/>
</dbReference>
<dbReference type="InterPro" id="IPR050640">
    <property type="entry name" value="Bact_2-comp_sensor_kinase"/>
</dbReference>
<dbReference type="PROSITE" id="PS50885">
    <property type="entry name" value="HAMP"/>
    <property type="match status" value="1"/>
</dbReference>
<dbReference type="Pfam" id="PF12729">
    <property type="entry name" value="4HB_MCP_1"/>
    <property type="match status" value="1"/>
</dbReference>
<keyword evidence="5" id="KW-1133">Transmembrane helix</keyword>
<dbReference type="KEGG" id="cmiu:B1H56_09780"/>
<dbReference type="GO" id="GO:0000155">
    <property type="term" value="F:phosphorelay sensor kinase activity"/>
    <property type="evidence" value="ECO:0007669"/>
    <property type="project" value="InterPro"/>
</dbReference>
<keyword evidence="8" id="KW-1185">Reference proteome</keyword>
<comment type="caution">
    <text evidence="7">The sequence shown here is derived from an EMBL/GenBank/DDBJ whole genome shotgun (WGS) entry which is preliminary data.</text>
</comment>
<dbReference type="Proteomes" id="UP000070366">
    <property type="component" value="Unassembled WGS sequence"/>
</dbReference>
<dbReference type="Pfam" id="PF06580">
    <property type="entry name" value="His_kinase"/>
    <property type="match status" value="1"/>
</dbReference>
<dbReference type="InterPro" id="IPR003594">
    <property type="entry name" value="HATPase_dom"/>
</dbReference>
<dbReference type="SUPFAM" id="SSF158472">
    <property type="entry name" value="HAMP domain-like"/>
    <property type="match status" value="1"/>
</dbReference>
<organism evidence="7 8">
    <name type="scientific">Christensenella minuta</name>
    <dbReference type="NCBI Taxonomy" id="626937"/>
    <lineage>
        <taxon>Bacteria</taxon>
        <taxon>Bacillati</taxon>
        <taxon>Bacillota</taxon>
        <taxon>Clostridia</taxon>
        <taxon>Christensenellales</taxon>
        <taxon>Christensenellaceae</taxon>
        <taxon>Christensenella</taxon>
    </lineage>
</organism>
<dbReference type="STRING" id="626937.HMPREF3293_00544"/>
<dbReference type="InterPro" id="IPR010559">
    <property type="entry name" value="Sig_transdc_His_kin_internal"/>
</dbReference>
<proteinExistence type="predicted"/>
<accession>A0A136Q748</accession>
<evidence type="ECO:0000259" key="6">
    <source>
        <dbReference type="PROSITE" id="PS50885"/>
    </source>
</evidence>
<sequence length="492" mass="56154">MKREYHSIGTKIIAFSLTLIIGLLVFMSVAYAKMGQLSDEYRILMHDIVAISNVNSTVDEMLDDFEEYLTLKTTDSLNRFNSKYDELYQLINSMSIVFYTEEEQVIYKNINSQLLSFNAEMDSAIRASRGRNPYETRVHYEVGKNIVGQMKESISALILVHAALSEEIYNELVAGAERLQSMMITFLTALAGASALIAFRFSKSLVHPLEQLTDHVSRVFMKEDNLTPVKVEANDEIGILAGGFNSMLTRIEVYIQELKYKSKIEGELQNKEMENLKIKNLLDQTNMLALQSQINPHFLYNTLSCIAQTAMLEDANDTYTLLITVSDMMRYNLISLDRQSTIGQEIENVKRYFYIQKARYRERLNYQINIETPELRKFEIPRLTVQPFVENSIIHGLENSENEGIVLIRVFEADGRVCIEITDNGVGMDAQTRSELLGETGKKGHTTGIGVRNVVERLRLYYRNYDIIRIESAPGVGTKITFLLPKTGKNDN</sequence>
<protein>
    <submittedName>
        <fullName evidence="7">HAMP domain protein</fullName>
    </submittedName>
</protein>
<keyword evidence="5" id="KW-0812">Transmembrane</keyword>
<dbReference type="AlphaFoldDB" id="A0A136Q748"/>
<dbReference type="RefSeq" id="WP_066522593.1">
    <property type="nucleotide sequence ID" value="NZ_CABMOF010000009.1"/>
</dbReference>
<dbReference type="Pfam" id="PF02518">
    <property type="entry name" value="HATPase_c"/>
    <property type="match status" value="1"/>
</dbReference>
<keyword evidence="4" id="KW-0418">Kinase</keyword>
<dbReference type="EMBL" id="LSZW01000040">
    <property type="protein sequence ID" value="KXK66501.1"/>
    <property type="molecule type" value="Genomic_DNA"/>
</dbReference>
<dbReference type="CDD" id="cd06225">
    <property type="entry name" value="HAMP"/>
    <property type="match status" value="1"/>
</dbReference>
<comment type="subcellular location">
    <subcellularLocation>
        <location evidence="1">Membrane</location>
    </subcellularLocation>
</comment>
<name>A0A136Q748_9FIRM</name>
<dbReference type="Gene3D" id="6.10.340.10">
    <property type="match status" value="1"/>
</dbReference>
<evidence type="ECO:0000256" key="3">
    <source>
        <dbReference type="ARBA" id="ARBA00022679"/>
    </source>
</evidence>
<keyword evidence="2" id="KW-0597">Phosphoprotein</keyword>
<feature type="domain" description="HAMP" evidence="6">
    <location>
        <begin position="203"/>
        <end position="256"/>
    </location>
</feature>
<dbReference type="SMART" id="SM00304">
    <property type="entry name" value="HAMP"/>
    <property type="match status" value="1"/>
</dbReference>
<evidence type="ECO:0000256" key="1">
    <source>
        <dbReference type="ARBA" id="ARBA00004370"/>
    </source>
</evidence>
<evidence type="ECO:0000313" key="7">
    <source>
        <dbReference type="EMBL" id="KXK66501.1"/>
    </source>
</evidence>
<dbReference type="Pfam" id="PF00672">
    <property type="entry name" value="HAMP"/>
    <property type="match status" value="1"/>
</dbReference>
<dbReference type="InterPro" id="IPR024478">
    <property type="entry name" value="HlyB_4HB_MCP"/>
</dbReference>
<dbReference type="Gene3D" id="3.30.565.10">
    <property type="entry name" value="Histidine kinase-like ATPase, C-terminal domain"/>
    <property type="match status" value="1"/>
</dbReference>
<dbReference type="PANTHER" id="PTHR34220">
    <property type="entry name" value="SENSOR HISTIDINE KINASE YPDA"/>
    <property type="match status" value="1"/>
</dbReference>
<reference evidence="7 8" key="1">
    <citation type="submission" date="2016-02" db="EMBL/GenBank/DDBJ databases">
        <authorList>
            <person name="Wen L."/>
            <person name="He K."/>
            <person name="Yang H."/>
        </authorList>
    </citation>
    <scope>NUCLEOTIDE SEQUENCE [LARGE SCALE GENOMIC DNA]</scope>
    <source>
        <strain evidence="7 8">DSM 22607</strain>
    </source>
</reference>
<evidence type="ECO:0000256" key="2">
    <source>
        <dbReference type="ARBA" id="ARBA00022553"/>
    </source>
</evidence>
<keyword evidence="5" id="KW-0472">Membrane</keyword>
<keyword evidence="3" id="KW-0808">Transferase</keyword>
<dbReference type="GO" id="GO:0016020">
    <property type="term" value="C:membrane"/>
    <property type="evidence" value="ECO:0007669"/>
    <property type="project" value="UniProtKB-SubCell"/>
</dbReference>
<feature type="transmembrane region" description="Helical" evidence="5">
    <location>
        <begin position="12"/>
        <end position="32"/>
    </location>
</feature>
<evidence type="ECO:0000256" key="5">
    <source>
        <dbReference type="SAM" id="Phobius"/>
    </source>
</evidence>
<dbReference type="OrthoDB" id="9809348at2"/>
<evidence type="ECO:0000313" key="8">
    <source>
        <dbReference type="Proteomes" id="UP000070366"/>
    </source>
</evidence>
<gene>
    <name evidence="7" type="ORF">HMPREF3293_00544</name>
</gene>
<dbReference type="InterPro" id="IPR036890">
    <property type="entry name" value="HATPase_C_sf"/>
</dbReference>
<evidence type="ECO:0000256" key="4">
    <source>
        <dbReference type="ARBA" id="ARBA00022777"/>
    </source>
</evidence>